<dbReference type="EMBL" id="BAABHY010000001">
    <property type="protein sequence ID" value="GAA5111073.1"/>
    <property type="molecule type" value="Genomic_DNA"/>
</dbReference>
<dbReference type="Proteomes" id="UP001500171">
    <property type="component" value="Unassembled WGS sequence"/>
</dbReference>
<dbReference type="InterPro" id="IPR029063">
    <property type="entry name" value="SAM-dependent_MTases_sf"/>
</dbReference>
<protein>
    <submittedName>
        <fullName evidence="4">Class I SAM-dependent methyltransferase</fullName>
    </submittedName>
</protein>
<dbReference type="RefSeq" id="WP_345490726.1">
    <property type="nucleotide sequence ID" value="NZ_BAABHY010000001.1"/>
</dbReference>
<sequence length="205" mass="23421">MSHPAAKAVIGFYHRHAEQWDTLRQRYFAEKAWLDRFLSYLAPDSQILDLGCGSGCPIAAYFIDHQHHITGVDSSKPLINLCQQRFPTQRWMVSDMRHLSLNQTYQGILAWDSFFHLVKDDQRAIFDIFKQHAIQGSVLMFTSGTHDGEAINDFLGEPLYHASLSPNEYHSLLNSHGFDVIDMVASDPDCGGRTVWLAQFHQQDN</sequence>
<dbReference type="CDD" id="cd02440">
    <property type="entry name" value="AdoMet_MTases"/>
    <property type="match status" value="1"/>
</dbReference>
<dbReference type="GO" id="GO:0032259">
    <property type="term" value="P:methylation"/>
    <property type="evidence" value="ECO:0007669"/>
    <property type="project" value="UniProtKB-KW"/>
</dbReference>
<evidence type="ECO:0000256" key="1">
    <source>
        <dbReference type="ARBA" id="ARBA00022603"/>
    </source>
</evidence>
<keyword evidence="1 4" id="KW-0489">Methyltransferase</keyword>
<keyword evidence="5" id="KW-1185">Reference proteome</keyword>
<organism evidence="4 5">
    <name type="scientific">Orbus sasakiae</name>
    <dbReference type="NCBI Taxonomy" id="1078475"/>
    <lineage>
        <taxon>Bacteria</taxon>
        <taxon>Pseudomonadati</taxon>
        <taxon>Pseudomonadota</taxon>
        <taxon>Gammaproteobacteria</taxon>
        <taxon>Orbales</taxon>
        <taxon>Orbaceae</taxon>
        <taxon>Orbus</taxon>
    </lineage>
</organism>
<feature type="domain" description="Methyltransferase" evidence="3">
    <location>
        <begin position="47"/>
        <end position="128"/>
    </location>
</feature>
<reference evidence="5" key="1">
    <citation type="journal article" date="2019" name="Int. J. Syst. Evol. Microbiol.">
        <title>The Global Catalogue of Microorganisms (GCM) 10K type strain sequencing project: providing services to taxonomists for standard genome sequencing and annotation.</title>
        <authorList>
            <consortium name="The Broad Institute Genomics Platform"/>
            <consortium name="The Broad Institute Genome Sequencing Center for Infectious Disease"/>
            <person name="Wu L."/>
            <person name="Ma J."/>
        </authorList>
    </citation>
    <scope>NUCLEOTIDE SEQUENCE [LARGE SCALE GENOMIC DNA]</scope>
    <source>
        <strain evidence="5">JCM 18050</strain>
    </source>
</reference>
<evidence type="ECO:0000259" key="3">
    <source>
        <dbReference type="Pfam" id="PF13649"/>
    </source>
</evidence>
<evidence type="ECO:0000256" key="2">
    <source>
        <dbReference type="ARBA" id="ARBA00022679"/>
    </source>
</evidence>
<gene>
    <name evidence="4" type="ORF">GCM10023211_16200</name>
</gene>
<dbReference type="Gene3D" id="3.40.50.150">
    <property type="entry name" value="Vaccinia Virus protein VP39"/>
    <property type="match status" value="1"/>
</dbReference>
<keyword evidence="2" id="KW-0808">Transferase</keyword>
<dbReference type="SUPFAM" id="SSF53335">
    <property type="entry name" value="S-adenosyl-L-methionine-dependent methyltransferases"/>
    <property type="match status" value="1"/>
</dbReference>
<dbReference type="Pfam" id="PF13649">
    <property type="entry name" value="Methyltransf_25"/>
    <property type="match status" value="1"/>
</dbReference>
<dbReference type="PANTHER" id="PTHR43861:SF1">
    <property type="entry name" value="TRANS-ACONITATE 2-METHYLTRANSFERASE"/>
    <property type="match status" value="1"/>
</dbReference>
<dbReference type="GO" id="GO:0008168">
    <property type="term" value="F:methyltransferase activity"/>
    <property type="evidence" value="ECO:0007669"/>
    <property type="project" value="UniProtKB-KW"/>
</dbReference>
<comment type="caution">
    <text evidence="4">The sequence shown here is derived from an EMBL/GenBank/DDBJ whole genome shotgun (WGS) entry which is preliminary data.</text>
</comment>
<name>A0ABP9N7L3_9GAMM</name>
<proteinExistence type="predicted"/>
<accession>A0ABP9N7L3</accession>
<dbReference type="PANTHER" id="PTHR43861">
    <property type="entry name" value="TRANS-ACONITATE 2-METHYLTRANSFERASE-RELATED"/>
    <property type="match status" value="1"/>
</dbReference>
<evidence type="ECO:0000313" key="5">
    <source>
        <dbReference type="Proteomes" id="UP001500171"/>
    </source>
</evidence>
<evidence type="ECO:0000313" key="4">
    <source>
        <dbReference type="EMBL" id="GAA5111073.1"/>
    </source>
</evidence>
<dbReference type="InterPro" id="IPR041698">
    <property type="entry name" value="Methyltransf_25"/>
</dbReference>